<dbReference type="InterPro" id="IPR002110">
    <property type="entry name" value="Ankyrin_rpt"/>
</dbReference>
<evidence type="ECO:0000313" key="5">
    <source>
        <dbReference type="Proteomes" id="UP000179807"/>
    </source>
</evidence>
<dbReference type="AlphaFoldDB" id="A0A1J4K8A5"/>
<gene>
    <name evidence="4" type="ORF">TRFO_05343</name>
</gene>
<dbReference type="VEuPathDB" id="TrichDB:TRFO_05343"/>
<keyword evidence="1" id="KW-0677">Repeat</keyword>
<dbReference type="Pfam" id="PF12796">
    <property type="entry name" value="Ank_2"/>
    <property type="match status" value="1"/>
</dbReference>
<dbReference type="OrthoDB" id="9995210at2759"/>
<reference evidence="4" key="1">
    <citation type="submission" date="2016-10" db="EMBL/GenBank/DDBJ databases">
        <authorList>
            <person name="Benchimol M."/>
            <person name="Almeida L.G."/>
            <person name="Vasconcelos A.T."/>
            <person name="Perreira-Neves A."/>
            <person name="Rosa I.A."/>
            <person name="Tasca T."/>
            <person name="Bogo M.R."/>
            <person name="de Souza W."/>
        </authorList>
    </citation>
    <scope>NUCLEOTIDE SEQUENCE [LARGE SCALE GENOMIC DNA]</scope>
    <source>
        <strain evidence="4">K</strain>
    </source>
</reference>
<dbReference type="PROSITE" id="PS50297">
    <property type="entry name" value="ANK_REP_REGION"/>
    <property type="match status" value="1"/>
</dbReference>
<dbReference type="Proteomes" id="UP000179807">
    <property type="component" value="Unassembled WGS sequence"/>
</dbReference>
<evidence type="ECO:0000256" key="1">
    <source>
        <dbReference type="ARBA" id="ARBA00022737"/>
    </source>
</evidence>
<name>A0A1J4K8A5_9EUKA</name>
<organism evidence="4 5">
    <name type="scientific">Tritrichomonas foetus</name>
    <dbReference type="NCBI Taxonomy" id="1144522"/>
    <lineage>
        <taxon>Eukaryota</taxon>
        <taxon>Metamonada</taxon>
        <taxon>Parabasalia</taxon>
        <taxon>Tritrichomonadida</taxon>
        <taxon>Tritrichomonadidae</taxon>
        <taxon>Tritrichomonas</taxon>
    </lineage>
</organism>
<feature type="repeat" description="ANK" evidence="3">
    <location>
        <begin position="511"/>
        <end position="532"/>
    </location>
</feature>
<dbReference type="EMBL" id="MLAK01000705">
    <property type="protein sequence ID" value="OHT07112.1"/>
    <property type="molecule type" value="Genomic_DNA"/>
</dbReference>
<protein>
    <submittedName>
        <fullName evidence="4">Uncharacterized protein</fullName>
    </submittedName>
</protein>
<evidence type="ECO:0000256" key="2">
    <source>
        <dbReference type="ARBA" id="ARBA00023043"/>
    </source>
</evidence>
<proteinExistence type="predicted"/>
<dbReference type="SMART" id="SM00248">
    <property type="entry name" value="ANK"/>
    <property type="match status" value="4"/>
</dbReference>
<accession>A0A1J4K8A5</accession>
<dbReference type="PANTHER" id="PTHR24198">
    <property type="entry name" value="ANKYRIN REPEAT AND PROTEIN KINASE DOMAIN-CONTAINING PROTEIN"/>
    <property type="match status" value="1"/>
</dbReference>
<keyword evidence="5" id="KW-1185">Reference proteome</keyword>
<comment type="caution">
    <text evidence="4">The sequence shown here is derived from an EMBL/GenBank/DDBJ whole genome shotgun (WGS) entry which is preliminary data.</text>
</comment>
<evidence type="ECO:0000313" key="4">
    <source>
        <dbReference type="EMBL" id="OHT07112.1"/>
    </source>
</evidence>
<dbReference type="GeneID" id="94827139"/>
<dbReference type="Gene3D" id="1.25.40.20">
    <property type="entry name" value="Ankyrin repeat-containing domain"/>
    <property type="match status" value="1"/>
</dbReference>
<dbReference type="PANTHER" id="PTHR24198:SF165">
    <property type="entry name" value="ANKYRIN REPEAT-CONTAINING PROTEIN-RELATED"/>
    <property type="match status" value="1"/>
</dbReference>
<dbReference type="PROSITE" id="PS50088">
    <property type="entry name" value="ANK_REPEAT"/>
    <property type="match status" value="1"/>
</dbReference>
<dbReference type="RefSeq" id="XP_068360248.1">
    <property type="nucleotide sequence ID" value="XM_068492435.1"/>
</dbReference>
<dbReference type="InterPro" id="IPR036770">
    <property type="entry name" value="Ankyrin_rpt-contain_sf"/>
</dbReference>
<dbReference type="SUPFAM" id="SSF48403">
    <property type="entry name" value="Ankyrin repeat"/>
    <property type="match status" value="1"/>
</dbReference>
<sequence>MKENFSSDELFHDVFSCNSIRLKLYEIDLIEIETIVEAARYDQDIFVFFANEINARCPDIYVEMTTKNFQLREECEKSIHLSQFEEDVPYRTAGINEDIYTELILKDINIFDDDFSDERLNEKPNLNNIFSPHSKLPKSIFEKVPILQKKNIDNNFIPTYLEYALFYGYSEIDSLIDYFNNDSYIFQNLSNICKFLYAGNHENCIESFSQVSDDIADRMILPILIEYQHDIDFDNTTKEIHYNIDLSRLENFEFTSTNEKVDFYKEIFIASIKGFNFHTLEIVFTQLFKNRPLHHFQFLVDTLHEAIQCNNLIFFRILFQGFLEIVKMEKKISETILISIISLLLIESIQKGNLLLLQEIFISVMNYKMPEGKYSKLTPDFLILKNRDSCENNLLYISVLNNNFRALKFFLNQLHLNDITNNENYCIENFVNFRGDNLLMMACRKNHIQMIKFFCQSINQNTGIQKFIDINHQSRYSKYSAFHLAIENDSLPALQLLFSINGINPNIKDQSGNTPLHLAVAKNKPQIVKFLLTKEEILLNEVNHQVLFIFLF</sequence>
<evidence type="ECO:0000256" key="3">
    <source>
        <dbReference type="PROSITE-ProRule" id="PRU00023"/>
    </source>
</evidence>
<keyword evidence="2 3" id="KW-0040">ANK repeat</keyword>